<gene>
    <name evidence="3" type="ORF">SBAD_LOCUS12766</name>
</gene>
<dbReference type="PRINTS" id="PR00453">
    <property type="entry name" value="VWFADOMAIN"/>
</dbReference>
<dbReference type="InterPro" id="IPR002035">
    <property type="entry name" value="VWF_A"/>
</dbReference>
<dbReference type="InterPro" id="IPR036465">
    <property type="entry name" value="vWFA_dom_sf"/>
</dbReference>
<reference evidence="5" key="1">
    <citation type="submission" date="2016-06" db="UniProtKB">
        <authorList>
            <consortium name="WormBaseParasite"/>
        </authorList>
    </citation>
    <scope>IDENTIFICATION</scope>
</reference>
<dbReference type="SUPFAM" id="SSF53300">
    <property type="entry name" value="vWA-like"/>
    <property type="match status" value="2"/>
</dbReference>
<evidence type="ECO:0000313" key="3">
    <source>
        <dbReference type="EMBL" id="VDP51655.1"/>
    </source>
</evidence>
<organism evidence="5">
    <name type="scientific">Soboliphyme baturini</name>
    <dbReference type="NCBI Taxonomy" id="241478"/>
    <lineage>
        <taxon>Eukaryota</taxon>
        <taxon>Metazoa</taxon>
        <taxon>Ecdysozoa</taxon>
        <taxon>Nematoda</taxon>
        <taxon>Enoplea</taxon>
        <taxon>Dorylaimia</taxon>
        <taxon>Dioctophymatida</taxon>
        <taxon>Dioctophymatoidea</taxon>
        <taxon>Soboliphymatidae</taxon>
        <taxon>Soboliphyme</taxon>
    </lineage>
</organism>
<keyword evidence="4" id="KW-1185">Reference proteome</keyword>
<evidence type="ECO:0000256" key="1">
    <source>
        <dbReference type="SAM" id="MobiDB-lite"/>
    </source>
</evidence>
<accession>A0A183JA67</accession>
<feature type="domain" description="VWFA" evidence="2">
    <location>
        <begin position="135"/>
        <end position="275"/>
    </location>
</feature>
<evidence type="ECO:0000259" key="2">
    <source>
        <dbReference type="PROSITE" id="PS50234"/>
    </source>
</evidence>
<name>A0A183JA67_9BILA</name>
<dbReference type="WBParaSite" id="SBAD_0001317601-mRNA-1">
    <property type="protein sequence ID" value="SBAD_0001317601-mRNA-1"/>
    <property type="gene ID" value="SBAD_0001317601"/>
</dbReference>
<dbReference type="AlphaFoldDB" id="A0A183JA67"/>
<feature type="domain" description="VWFA" evidence="2">
    <location>
        <begin position="1"/>
        <end position="75"/>
    </location>
</feature>
<dbReference type="Pfam" id="PF00092">
    <property type="entry name" value="VWA"/>
    <property type="match status" value="2"/>
</dbReference>
<protein>
    <submittedName>
        <fullName evidence="5">VWFA domain-containing protein</fullName>
    </submittedName>
</protein>
<sequence length="275" mass="30739">MAEKVIVLMTDGNSYDDWKTVKETAEYIQESKVKVFILALGWSVYKPELEIYAGNHGKLFTKENIYLFGNEIRKIVGTSCYDSAKSFQSSNGNSSSNQPGTHPRSQEELADTMQKDLITSLKSIENIEMLRCAVDIVFVLDASGSTELGFYGQIQMMINLVKIMTVNPYAHRVAVIEYSGLDMQKVQFGLDKYKDKGSLIVAIQKLPFFSGITMTGEALKLIQTVARKRRRSVPLLIIVLTDGVTYDEVSNTAAAIRNMDSVVMATVTTVQPYNW</sequence>
<dbReference type="SMART" id="SM00327">
    <property type="entry name" value="VWA"/>
    <property type="match status" value="1"/>
</dbReference>
<dbReference type="InterPro" id="IPR050525">
    <property type="entry name" value="ECM_Assembly_Org"/>
</dbReference>
<evidence type="ECO:0000313" key="5">
    <source>
        <dbReference type="WBParaSite" id="SBAD_0001317601-mRNA-1"/>
    </source>
</evidence>
<reference evidence="3 4" key="2">
    <citation type="submission" date="2018-11" db="EMBL/GenBank/DDBJ databases">
        <authorList>
            <consortium name="Pathogen Informatics"/>
        </authorList>
    </citation>
    <scope>NUCLEOTIDE SEQUENCE [LARGE SCALE GENOMIC DNA]</scope>
</reference>
<dbReference type="PANTHER" id="PTHR24020:SF84">
    <property type="entry name" value="VWFA DOMAIN-CONTAINING PROTEIN"/>
    <property type="match status" value="1"/>
</dbReference>
<dbReference type="OrthoDB" id="6132182at2759"/>
<evidence type="ECO:0000313" key="4">
    <source>
        <dbReference type="Proteomes" id="UP000270296"/>
    </source>
</evidence>
<proteinExistence type="predicted"/>
<dbReference type="EMBL" id="UZAM01018747">
    <property type="protein sequence ID" value="VDP51655.1"/>
    <property type="molecule type" value="Genomic_DNA"/>
</dbReference>
<dbReference type="Proteomes" id="UP000270296">
    <property type="component" value="Unassembled WGS sequence"/>
</dbReference>
<dbReference type="PROSITE" id="PS50234">
    <property type="entry name" value="VWFA"/>
    <property type="match status" value="2"/>
</dbReference>
<dbReference type="Gene3D" id="3.40.50.410">
    <property type="entry name" value="von Willebrand factor, type A domain"/>
    <property type="match status" value="2"/>
</dbReference>
<dbReference type="PANTHER" id="PTHR24020">
    <property type="entry name" value="COLLAGEN ALPHA"/>
    <property type="match status" value="1"/>
</dbReference>
<feature type="region of interest" description="Disordered" evidence="1">
    <location>
        <begin position="88"/>
        <end position="109"/>
    </location>
</feature>
<feature type="compositionally biased region" description="Low complexity" evidence="1">
    <location>
        <begin position="88"/>
        <end position="97"/>
    </location>
</feature>